<dbReference type="GO" id="GO:0005829">
    <property type="term" value="C:cytosol"/>
    <property type="evidence" value="ECO:0007669"/>
    <property type="project" value="TreeGrafter"/>
</dbReference>
<keyword evidence="5" id="KW-0436">Ligase</keyword>
<dbReference type="GO" id="GO:0000049">
    <property type="term" value="F:tRNA binding"/>
    <property type="evidence" value="ECO:0007669"/>
    <property type="project" value="TreeGrafter"/>
</dbReference>
<evidence type="ECO:0000256" key="3">
    <source>
        <dbReference type="ARBA" id="ARBA00013166"/>
    </source>
</evidence>
<dbReference type="HAMAP" id="MF_00252">
    <property type="entry name" value="Lys_tRNA_synth_class2"/>
    <property type="match status" value="1"/>
</dbReference>
<dbReference type="Pfam" id="PF01336">
    <property type="entry name" value="tRNA_anti-codon"/>
    <property type="match status" value="1"/>
</dbReference>
<dbReference type="GO" id="GO:0004824">
    <property type="term" value="F:lysine-tRNA ligase activity"/>
    <property type="evidence" value="ECO:0007669"/>
    <property type="project" value="UniProtKB-EC"/>
</dbReference>
<dbReference type="FunFam" id="3.30.930.10:FF:000238">
    <property type="entry name" value="Lysine--tRNA ligase"/>
    <property type="match status" value="1"/>
</dbReference>
<feature type="domain" description="Aminoacyl-transfer RNA synthetases class-II family profile" evidence="13">
    <location>
        <begin position="146"/>
        <end position="469"/>
    </location>
</feature>
<proteinExistence type="inferred from homology"/>
<dbReference type="Gene3D" id="3.30.930.10">
    <property type="entry name" value="Bira Bifunctional Protein, Domain 2"/>
    <property type="match status" value="1"/>
</dbReference>
<name>A0A7S3WB54_EMIHU</name>
<dbReference type="NCBIfam" id="TIGR00499">
    <property type="entry name" value="lysS_bact"/>
    <property type="match status" value="1"/>
</dbReference>
<dbReference type="PANTHER" id="PTHR42918">
    <property type="entry name" value="LYSYL-TRNA SYNTHETASE"/>
    <property type="match status" value="1"/>
</dbReference>
<dbReference type="PANTHER" id="PTHR42918:SF9">
    <property type="entry name" value="LYSINE--TRNA LIGASE"/>
    <property type="match status" value="1"/>
</dbReference>
<dbReference type="AlphaFoldDB" id="A0A7S3WB54"/>
<evidence type="ECO:0000256" key="12">
    <source>
        <dbReference type="RuleBase" id="RU003748"/>
    </source>
</evidence>
<keyword evidence="4" id="KW-0963">Cytoplasm</keyword>
<keyword evidence="7" id="KW-0067">ATP-binding</keyword>
<dbReference type="SUPFAM" id="SSF55681">
    <property type="entry name" value="Class II aaRS and biotin synthetases"/>
    <property type="match status" value="1"/>
</dbReference>
<keyword evidence="8" id="KW-0648">Protein biosynthesis</keyword>
<evidence type="ECO:0000256" key="10">
    <source>
        <dbReference type="ARBA" id="ARBA00030563"/>
    </source>
</evidence>
<dbReference type="Gene3D" id="2.40.50.140">
    <property type="entry name" value="Nucleic acid-binding proteins"/>
    <property type="match status" value="1"/>
</dbReference>
<dbReference type="Pfam" id="PF00152">
    <property type="entry name" value="tRNA-synt_2"/>
    <property type="match status" value="1"/>
</dbReference>
<organism evidence="14">
    <name type="scientific">Emiliania huxleyi</name>
    <name type="common">Coccolithophore</name>
    <name type="synonym">Pontosphaera huxleyi</name>
    <dbReference type="NCBI Taxonomy" id="2903"/>
    <lineage>
        <taxon>Eukaryota</taxon>
        <taxon>Haptista</taxon>
        <taxon>Haptophyta</taxon>
        <taxon>Prymnesiophyceae</taxon>
        <taxon>Isochrysidales</taxon>
        <taxon>Noelaerhabdaceae</taxon>
        <taxon>Emiliania</taxon>
    </lineage>
</organism>
<keyword evidence="6" id="KW-0547">Nucleotide-binding</keyword>
<evidence type="ECO:0000256" key="4">
    <source>
        <dbReference type="ARBA" id="ARBA00022490"/>
    </source>
</evidence>
<sequence>MSADGGVGLAGRIATKRAGGKGLVFFDVVGDGAKVQVFASADKFSDYAGLEKDEKAARFSALMSTLKRGDIVGVRGTPGKTKRGELSLFPTDMLLLTPCLHMLPKVPPGSSGLADKETRYRQRYLDLIMNPTTRSTFITRTRAINFLRRFLDMHGFLEVETPMMNAIPGGATARPFITKHNDLNLDMYMRIAPELYLKMLVVGGLDRVYEIGRLFRNEGMDLTHNPEFTTCEFYWAYADYEDLIKFTEELLSQMVLNICGGYKVKLHLEAKLGEPAKELEIDFTPPFRRIPMISGLEEKLGVKIPTPLESDETNAFLKGLCAEHGVECKPPLTTYRLLDKLVGEFLESQCLHPTFITDHPKIMSPLAKDHRSKPGLTERFELFANYHEMCNAYTELNDPVEQRARFAAQAKDKAAGDDEAMFVDDGFITALEYGLPPTAGWGMGIDRLCMLLTDNESIKEVLLFPAMRPVGMAADFNPDCQ</sequence>
<dbReference type="InterPro" id="IPR004364">
    <property type="entry name" value="Aa-tRNA-synt_II"/>
</dbReference>
<dbReference type="InterPro" id="IPR018149">
    <property type="entry name" value="Lys-tRNA-synth_II_C"/>
</dbReference>
<dbReference type="CDD" id="cd00775">
    <property type="entry name" value="LysRS_core"/>
    <property type="match status" value="1"/>
</dbReference>
<dbReference type="PIRSF" id="PIRSF039101">
    <property type="entry name" value="LysRS2"/>
    <property type="match status" value="1"/>
</dbReference>
<dbReference type="GO" id="GO:0005524">
    <property type="term" value="F:ATP binding"/>
    <property type="evidence" value="ECO:0007669"/>
    <property type="project" value="UniProtKB-KW"/>
</dbReference>
<evidence type="ECO:0000256" key="6">
    <source>
        <dbReference type="ARBA" id="ARBA00022741"/>
    </source>
</evidence>
<dbReference type="CDD" id="cd04322">
    <property type="entry name" value="LysRS_N"/>
    <property type="match status" value="1"/>
</dbReference>
<dbReference type="GO" id="GO:0006430">
    <property type="term" value="P:lysyl-tRNA aminoacylation"/>
    <property type="evidence" value="ECO:0007669"/>
    <property type="project" value="InterPro"/>
</dbReference>
<dbReference type="InterPro" id="IPR034762">
    <property type="entry name" value="Lys-tRNA-ligase_II_bac/euk"/>
</dbReference>
<gene>
    <name evidence="14" type="ORF">EHUX00137_LOCUS15446</name>
</gene>
<evidence type="ECO:0000256" key="5">
    <source>
        <dbReference type="ARBA" id="ARBA00022598"/>
    </source>
</evidence>
<reference evidence="14" key="1">
    <citation type="submission" date="2021-01" db="EMBL/GenBank/DDBJ databases">
        <authorList>
            <person name="Corre E."/>
            <person name="Pelletier E."/>
            <person name="Niang G."/>
            <person name="Scheremetjew M."/>
            <person name="Finn R."/>
            <person name="Kale V."/>
            <person name="Holt S."/>
            <person name="Cochrane G."/>
            <person name="Meng A."/>
            <person name="Brown T."/>
            <person name="Cohen L."/>
        </authorList>
    </citation>
    <scope>NUCLEOTIDE SEQUENCE</scope>
    <source>
        <strain evidence="14">379</strain>
    </source>
</reference>
<comment type="catalytic activity">
    <reaction evidence="11 12">
        <text>tRNA(Lys) + L-lysine + ATP = L-lysyl-tRNA(Lys) + AMP + diphosphate</text>
        <dbReference type="Rhea" id="RHEA:20792"/>
        <dbReference type="Rhea" id="RHEA-COMP:9696"/>
        <dbReference type="Rhea" id="RHEA-COMP:9697"/>
        <dbReference type="ChEBI" id="CHEBI:30616"/>
        <dbReference type="ChEBI" id="CHEBI:32551"/>
        <dbReference type="ChEBI" id="CHEBI:33019"/>
        <dbReference type="ChEBI" id="CHEBI:78442"/>
        <dbReference type="ChEBI" id="CHEBI:78529"/>
        <dbReference type="ChEBI" id="CHEBI:456215"/>
        <dbReference type="EC" id="6.1.1.6"/>
    </reaction>
</comment>
<protein>
    <recommendedName>
        <fullName evidence="3 12">Lysine--tRNA ligase</fullName>
        <ecNumber evidence="3 12">6.1.1.6</ecNumber>
    </recommendedName>
    <alternativeName>
        <fullName evidence="10 12">Lysyl-tRNA synthetase</fullName>
    </alternativeName>
</protein>
<dbReference type="InterPro" id="IPR045864">
    <property type="entry name" value="aa-tRNA-synth_II/BPL/LPL"/>
</dbReference>
<keyword evidence="9" id="KW-0030">Aminoacyl-tRNA synthetase</keyword>
<evidence type="ECO:0000256" key="1">
    <source>
        <dbReference type="ARBA" id="ARBA00004496"/>
    </source>
</evidence>
<evidence type="ECO:0000313" key="14">
    <source>
        <dbReference type="EMBL" id="CAE0546203.1"/>
    </source>
</evidence>
<evidence type="ECO:0000256" key="7">
    <source>
        <dbReference type="ARBA" id="ARBA00022840"/>
    </source>
</evidence>
<dbReference type="InterPro" id="IPR012340">
    <property type="entry name" value="NA-bd_OB-fold"/>
</dbReference>
<dbReference type="InterPro" id="IPR006195">
    <property type="entry name" value="aa-tRNA-synth_II"/>
</dbReference>
<dbReference type="EMBL" id="HBIR01020334">
    <property type="protein sequence ID" value="CAE0546203.1"/>
    <property type="molecule type" value="Transcribed_RNA"/>
</dbReference>
<dbReference type="NCBIfam" id="NF001756">
    <property type="entry name" value="PRK00484.1"/>
    <property type="match status" value="1"/>
</dbReference>
<dbReference type="PROSITE" id="PS50862">
    <property type="entry name" value="AA_TRNA_LIGASE_II"/>
    <property type="match status" value="1"/>
</dbReference>
<accession>A0A7S3WB54</accession>
<evidence type="ECO:0000256" key="9">
    <source>
        <dbReference type="ARBA" id="ARBA00023146"/>
    </source>
</evidence>
<evidence type="ECO:0000256" key="8">
    <source>
        <dbReference type="ARBA" id="ARBA00022917"/>
    </source>
</evidence>
<dbReference type="PRINTS" id="PR00982">
    <property type="entry name" value="TRNASYNTHLYS"/>
</dbReference>
<dbReference type="InterPro" id="IPR004365">
    <property type="entry name" value="NA-bd_OB_tRNA"/>
</dbReference>
<comment type="similarity">
    <text evidence="2">Belongs to the class-II aminoacyl-tRNA synthetase family.</text>
</comment>
<evidence type="ECO:0000259" key="13">
    <source>
        <dbReference type="PROSITE" id="PS50862"/>
    </source>
</evidence>
<evidence type="ECO:0000256" key="2">
    <source>
        <dbReference type="ARBA" id="ARBA00008226"/>
    </source>
</evidence>
<evidence type="ECO:0000256" key="11">
    <source>
        <dbReference type="ARBA" id="ARBA00048573"/>
    </source>
</evidence>
<comment type="subcellular location">
    <subcellularLocation>
        <location evidence="1">Cytoplasm</location>
    </subcellularLocation>
</comment>
<dbReference type="EC" id="6.1.1.6" evidence="3 12"/>
<dbReference type="InterPro" id="IPR044136">
    <property type="entry name" value="Lys-tRNA-ligase_II_N"/>
</dbReference>
<dbReference type="SUPFAM" id="SSF50249">
    <property type="entry name" value="Nucleic acid-binding proteins"/>
    <property type="match status" value="1"/>
</dbReference>
<dbReference type="InterPro" id="IPR002313">
    <property type="entry name" value="Lys-tRNA-ligase_II"/>
</dbReference>